<dbReference type="InterPro" id="IPR021822">
    <property type="entry name" value="DUF3405"/>
</dbReference>
<evidence type="ECO:0000313" key="3">
    <source>
        <dbReference type="EMBL" id="KAK5170877.1"/>
    </source>
</evidence>
<keyword evidence="2" id="KW-1133">Transmembrane helix</keyword>
<evidence type="ECO:0000256" key="1">
    <source>
        <dbReference type="SAM" id="MobiDB-lite"/>
    </source>
</evidence>
<organism evidence="3 4">
    <name type="scientific">Saxophila tyrrhenica</name>
    <dbReference type="NCBI Taxonomy" id="1690608"/>
    <lineage>
        <taxon>Eukaryota</taxon>
        <taxon>Fungi</taxon>
        <taxon>Dikarya</taxon>
        <taxon>Ascomycota</taxon>
        <taxon>Pezizomycotina</taxon>
        <taxon>Dothideomycetes</taxon>
        <taxon>Dothideomycetidae</taxon>
        <taxon>Mycosphaerellales</taxon>
        <taxon>Extremaceae</taxon>
        <taxon>Saxophila</taxon>
    </lineage>
</organism>
<keyword evidence="2" id="KW-0812">Transmembrane</keyword>
<evidence type="ECO:0000256" key="2">
    <source>
        <dbReference type="SAM" id="Phobius"/>
    </source>
</evidence>
<keyword evidence="2" id="KW-0472">Membrane</keyword>
<name>A0AAV9PEX3_9PEZI</name>
<dbReference type="Pfam" id="PF11885">
    <property type="entry name" value="DUF3405"/>
    <property type="match status" value="1"/>
</dbReference>
<dbReference type="Proteomes" id="UP001337655">
    <property type="component" value="Unassembled WGS sequence"/>
</dbReference>
<evidence type="ECO:0000313" key="4">
    <source>
        <dbReference type="Proteomes" id="UP001337655"/>
    </source>
</evidence>
<dbReference type="EMBL" id="JAVRRT010000006">
    <property type="protein sequence ID" value="KAK5170877.1"/>
    <property type="molecule type" value="Genomic_DNA"/>
</dbReference>
<reference evidence="3 4" key="1">
    <citation type="submission" date="2023-08" db="EMBL/GenBank/DDBJ databases">
        <title>Black Yeasts Isolated from many extreme environments.</title>
        <authorList>
            <person name="Coleine C."/>
            <person name="Stajich J.E."/>
            <person name="Selbmann L."/>
        </authorList>
    </citation>
    <scope>NUCLEOTIDE SEQUENCE [LARGE SCALE GENOMIC DNA]</scope>
    <source>
        <strain evidence="3 4">CCFEE 5935</strain>
    </source>
</reference>
<dbReference type="AlphaFoldDB" id="A0AAV9PEX3"/>
<dbReference type="GeneID" id="89925367"/>
<feature type="region of interest" description="Disordered" evidence="1">
    <location>
        <begin position="606"/>
        <end position="628"/>
    </location>
</feature>
<keyword evidence="4" id="KW-1185">Reference proteome</keyword>
<dbReference type="PANTHER" id="PTHR36205">
    <property type="entry name" value="CHROMOSOME 19, WHOLE GENOME SHOTGUN SEQUENCE"/>
    <property type="match status" value="1"/>
</dbReference>
<protein>
    <submittedName>
        <fullName evidence="3">Uncharacterized protein</fullName>
    </submittedName>
</protein>
<proteinExistence type="predicted"/>
<dbReference type="PANTHER" id="PTHR36205:SF2">
    <property type="entry name" value="MAJOR FACILITATOR SUPERFAMILY TRANSPORTER"/>
    <property type="match status" value="1"/>
</dbReference>
<dbReference type="RefSeq" id="XP_064659905.1">
    <property type="nucleotide sequence ID" value="XM_064801275.1"/>
</dbReference>
<accession>A0AAV9PEX3</accession>
<comment type="caution">
    <text evidence="3">The sequence shown here is derived from an EMBL/GenBank/DDBJ whole genome shotgun (WGS) entry which is preliminary data.</text>
</comment>
<feature type="transmembrane region" description="Helical" evidence="2">
    <location>
        <begin position="31"/>
        <end position="50"/>
    </location>
</feature>
<gene>
    <name evidence="3" type="ORF">LTR77_004021</name>
</gene>
<sequence>MNSDSTAPALSRPHLTPALALREGRHRRGRTCTWTLVAACLTILGLVLLFQPAALILSPFRVRIAGIPPPPPPPPVYHEESPQIIHTRPESLDSFCAGARGFRIDDPNTEDLPHLTFNLSNVDYPKPTYGSYDELGLEKTWMTFSQRWSPYGYREDDNSYPLSKVDWGSVNWGQLQDQCLDSNSGAFTAQTGAPPRFRFFGDGDLKTNRSELGTTGRQAIVLRTWSTYKYTPEDFWNVRSIITEASLATKGQYTVFLLVDFKHDDGSFIHENDDLYRAALREAVPKEFRDIAVLFDQSLQRSWYEKVGEHRPVWQIMQPLELFAYFYPEFDQYWQLEMDARFTSHAGKMLQAFDAFGAKVPYKQSRERASWTYIPSIHGTYQEFSEKLNTTLEGSATTWGPLNISDIPNPLGYHPTINATDDKFELGVGSPAELLLLSPLFDVRRFNKYEDWVFKDWARGFSTNVPRFSSAPAQARASRTLLHSIHESQHTRGLRVPSEATLPSWAMWHGMKIVQLPNPNFQWPVRSIRELDIVYNGGSLQRFKDGIANGAAPYMKSVIEFYERPRTWEWQSSLVDPVFRHWIEGDKEPTVPEDADSDVVEQTVEDSTDGFTSGGMGSAGSALPQPKGRGLKPAALGYVPEELPPFMVEVNGQVFCPNLIMHPRKTNQNPPPMAPS</sequence>